<evidence type="ECO:0000313" key="2">
    <source>
        <dbReference type="EMBL" id="TNN51170.1"/>
    </source>
</evidence>
<gene>
    <name evidence="2" type="ORF">EYF80_038640</name>
</gene>
<keyword evidence="3" id="KW-1185">Reference proteome</keyword>
<feature type="compositionally biased region" description="Acidic residues" evidence="1">
    <location>
        <begin position="133"/>
        <end position="148"/>
    </location>
</feature>
<organism evidence="2 3">
    <name type="scientific">Liparis tanakae</name>
    <name type="common">Tanaka's snailfish</name>
    <dbReference type="NCBI Taxonomy" id="230148"/>
    <lineage>
        <taxon>Eukaryota</taxon>
        <taxon>Metazoa</taxon>
        <taxon>Chordata</taxon>
        <taxon>Craniata</taxon>
        <taxon>Vertebrata</taxon>
        <taxon>Euteleostomi</taxon>
        <taxon>Actinopterygii</taxon>
        <taxon>Neopterygii</taxon>
        <taxon>Teleostei</taxon>
        <taxon>Neoteleostei</taxon>
        <taxon>Acanthomorphata</taxon>
        <taxon>Eupercaria</taxon>
        <taxon>Perciformes</taxon>
        <taxon>Cottioidei</taxon>
        <taxon>Cottales</taxon>
        <taxon>Liparidae</taxon>
        <taxon>Liparis</taxon>
    </lineage>
</organism>
<feature type="region of interest" description="Disordered" evidence="1">
    <location>
        <begin position="83"/>
        <end position="159"/>
    </location>
</feature>
<evidence type="ECO:0000313" key="3">
    <source>
        <dbReference type="Proteomes" id="UP000314294"/>
    </source>
</evidence>
<feature type="compositionally biased region" description="Basic and acidic residues" evidence="1">
    <location>
        <begin position="149"/>
        <end position="159"/>
    </location>
</feature>
<feature type="compositionally biased region" description="Basic and acidic residues" evidence="1">
    <location>
        <begin position="11"/>
        <end position="21"/>
    </location>
</feature>
<comment type="caution">
    <text evidence="2">The sequence shown here is derived from an EMBL/GenBank/DDBJ whole genome shotgun (WGS) entry which is preliminary data.</text>
</comment>
<protein>
    <submittedName>
        <fullName evidence="2">Uncharacterized protein</fullName>
    </submittedName>
</protein>
<reference evidence="2 3" key="1">
    <citation type="submission" date="2019-03" db="EMBL/GenBank/DDBJ databases">
        <title>First draft genome of Liparis tanakae, snailfish: a comprehensive survey of snailfish specific genes.</title>
        <authorList>
            <person name="Kim W."/>
            <person name="Song I."/>
            <person name="Jeong J.-H."/>
            <person name="Kim D."/>
            <person name="Kim S."/>
            <person name="Ryu S."/>
            <person name="Song J.Y."/>
            <person name="Lee S.K."/>
        </authorList>
    </citation>
    <scope>NUCLEOTIDE SEQUENCE [LARGE SCALE GENOMIC DNA]</scope>
    <source>
        <tissue evidence="2">Muscle</tissue>
    </source>
</reference>
<dbReference type="AlphaFoldDB" id="A0A4Z2GD35"/>
<name>A0A4Z2GD35_9TELE</name>
<evidence type="ECO:0000256" key="1">
    <source>
        <dbReference type="SAM" id="MobiDB-lite"/>
    </source>
</evidence>
<proteinExistence type="predicted"/>
<accession>A0A4Z2GD35</accession>
<feature type="region of interest" description="Disordered" evidence="1">
    <location>
        <begin position="1"/>
        <end position="38"/>
    </location>
</feature>
<dbReference type="EMBL" id="SRLO01000592">
    <property type="protein sequence ID" value="TNN51170.1"/>
    <property type="molecule type" value="Genomic_DNA"/>
</dbReference>
<dbReference type="Proteomes" id="UP000314294">
    <property type="component" value="Unassembled WGS sequence"/>
</dbReference>
<sequence>MYQPPGGAAEPEGKYWKEADFKGGGTSARRNQSDASKLVPGFTQPCLPAVLMLHWTGFAPQWRLNSLFRGPGKDFWERVCSAASGQSPGSVCGGFLHRRPRSPSAGAQRRPDDDNTSRNVSTDPRGVRRVEEGEKEEEEDEEEEEEERQEASSHKTVES</sequence>